<organism evidence="1 2">
    <name type="scientific">Datura stramonium</name>
    <name type="common">Jimsonweed</name>
    <name type="synonym">Common thornapple</name>
    <dbReference type="NCBI Taxonomy" id="4076"/>
    <lineage>
        <taxon>Eukaryota</taxon>
        <taxon>Viridiplantae</taxon>
        <taxon>Streptophyta</taxon>
        <taxon>Embryophyta</taxon>
        <taxon>Tracheophyta</taxon>
        <taxon>Spermatophyta</taxon>
        <taxon>Magnoliopsida</taxon>
        <taxon>eudicotyledons</taxon>
        <taxon>Gunneridae</taxon>
        <taxon>Pentapetalae</taxon>
        <taxon>asterids</taxon>
        <taxon>lamiids</taxon>
        <taxon>Solanales</taxon>
        <taxon>Solanaceae</taxon>
        <taxon>Solanoideae</taxon>
        <taxon>Datureae</taxon>
        <taxon>Datura</taxon>
    </lineage>
</organism>
<dbReference type="EMBL" id="JACEIK010000875">
    <property type="protein sequence ID" value="MCD7463279.1"/>
    <property type="molecule type" value="Genomic_DNA"/>
</dbReference>
<comment type="caution">
    <text evidence="1">The sequence shown here is derived from an EMBL/GenBank/DDBJ whole genome shotgun (WGS) entry which is preliminary data.</text>
</comment>
<protein>
    <submittedName>
        <fullName evidence="1">Uncharacterized protein</fullName>
    </submittedName>
</protein>
<reference evidence="1 2" key="1">
    <citation type="journal article" date="2021" name="BMC Genomics">
        <title>Datura genome reveals duplications of psychoactive alkaloid biosynthetic genes and high mutation rate following tissue culture.</title>
        <authorList>
            <person name="Rajewski A."/>
            <person name="Carter-House D."/>
            <person name="Stajich J."/>
            <person name="Litt A."/>
        </authorList>
    </citation>
    <scope>NUCLEOTIDE SEQUENCE [LARGE SCALE GENOMIC DNA]</scope>
    <source>
        <strain evidence="1">AR-01</strain>
    </source>
</reference>
<keyword evidence="2" id="KW-1185">Reference proteome</keyword>
<evidence type="ECO:0000313" key="1">
    <source>
        <dbReference type="EMBL" id="MCD7463279.1"/>
    </source>
</evidence>
<evidence type="ECO:0000313" key="2">
    <source>
        <dbReference type="Proteomes" id="UP000823775"/>
    </source>
</evidence>
<gene>
    <name evidence="1" type="ORF">HAX54_050260</name>
</gene>
<sequence length="95" mass="10639">MSEINDEVDYARRVVPPRVNATYLNTLDRSYNGCTSYLRIQFVHGKSLRIVFSKVVPAYQEGEGSQDLLSDSSLGSNYLKLEKGLSNIYTLGTQS</sequence>
<name>A0ABS8SWZ2_DATST</name>
<accession>A0ABS8SWZ2</accession>
<dbReference type="Proteomes" id="UP000823775">
    <property type="component" value="Unassembled WGS sequence"/>
</dbReference>
<proteinExistence type="predicted"/>